<keyword evidence="6" id="KW-1185">Reference proteome</keyword>
<feature type="domain" description="HTH araC/xylS-type" evidence="4">
    <location>
        <begin position="200"/>
        <end position="298"/>
    </location>
</feature>
<dbReference type="Pfam" id="PF12852">
    <property type="entry name" value="Cupin_6"/>
    <property type="match status" value="1"/>
</dbReference>
<dbReference type="PANTHER" id="PTHR46796:SF13">
    <property type="entry name" value="HTH-TYPE TRANSCRIPTIONAL ACTIVATOR RHAS"/>
    <property type="match status" value="1"/>
</dbReference>
<gene>
    <name evidence="5" type="ORF">J4557_45980</name>
</gene>
<dbReference type="SUPFAM" id="SSF46689">
    <property type="entry name" value="Homeodomain-like"/>
    <property type="match status" value="2"/>
</dbReference>
<protein>
    <submittedName>
        <fullName evidence="5">AraC family transcriptional regulator</fullName>
    </submittedName>
</protein>
<name>A0ABS3RF67_9ACTN</name>
<reference evidence="5 6" key="1">
    <citation type="submission" date="2021-03" db="EMBL/GenBank/DDBJ databases">
        <authorList>
            <person name="Kanchanasin P."/>
            <person name="Saeng-In P."/>
            <person name="Phongsopitanun W."/>
            <person name="Yuki M."/>
            <person name="Kudo T."/>
            <person name="Ohkuma M."/>
            <person name="Tanasupawat S."/>
        </authorList>
    </citation>
    <scope>NUCLEOTIDE SEQUENCE [LARGE SCALE GENOMIC DNA]</scope>
    <source>
        <strain evidence="5 6">L46</strain>
    </source>
</reference>
<keyword evidence="2" id="KW-0238">DNA-binding</keyword>
<dbReference type="InterPro" id="IPR020449">
    <property type="entry name" value="Tscrpt_reg_AraC-type_HTH"/>
</dbReference>
<evidence type="ECO:0000313" key="6">
    <source>
        <dbReference type="Proteomes" id="UP000666915"/>
    </source>
</evidence>
<accession>A0ABS3RF67</accession>
<dbReference type="Gene3D" id="1.10.10.60">
    <property type="entry name" value="Homeodomain-like"/>
    <property type="match status" value="2"/>
</dbReference>
<dbReference type="Proteomes" id="UP000666915">
    <property type="component" value="Unassembled WGS sequence"/>
</dbReference>
<dbReference type="InterPro" id="IPR009057">
    <property type="entry name" value="Homeodomain-like_sf"/>
</dbReference>
<dbReference type="PANTHER" id="PTHR46796">
    <property type="entry name" value="HTH-TYPE TRANSCRIPTIONAL ACTIVATOR RHAS-RELATED"/>
    <property type="match status" value="1"/>
</dbReference>
<evidence type="ECO:0000256" key="2">
    <source>
        <dbReference type="ARBA" id="ARBA00023125"/>
    </source>
</evidence>
<evidence type="ECO:0000313" key="5">
    <source>
        <dbReference type="EMBL" id="MBO2444882.1"/>
    </source>
</evidence>
<dbReference type="EMBL" id="JAGEOK010000054">
    <property type="protein sequence ID" value="MBO2444882.1"/>
    <property type="molecule type" value="Genomic_DNA"/>
</dbReference>
<evidence type="ECO:0000256" key="1">
    <source>
        <dbReference type="ARBA" id="ARBA00023015"/>
    </source>
</evidence>
<organism evidence="5 6">
    <name type="scientific">Actinomadura nitritigenes</name>
    <dbReference type="NCBI Taxonomy" id="134602"/>
    <lineage>
        <taxon>Bacteria</taxon>
        <taxon>Bacillati</taxon>
        <taxon>Actinomycetota</taxon>
        <taxon>Actinomycetes</taxon>
        <taxon>Streptosporangiales</taxon>
        <taxon>Thermomonosporaceae</taxon>
        <taxon>Actinomadura</taxon>
    </lineage>
</organism>
<dbReference type="PROSITE" id="PS00041">
    <property type="entry name" value="HTH_ARAC_FAMILY_1"/>
    <property type="match status" value="1"/>
</dbReference>
<dbReference type="InterPro" id="IPR018060">
    <property type="entry name" value="HTH_AraC"/>
</dbReference>
<evidence type="ECO:0000256" key="3">
    <source>
        <dbReference type="ARBA" id="ARBA00023163"/>
    </source>
</evidence>
<dbReference type="InterPro" id="IPR032783">
    <property type="entry name" value="AraC_lig"/>
</dbReference>
<proteinExistence type="predicted"/>
<dbReference type="PRINTS" id="PR00032">
    <property type="entry name" value="HTHARAC"/>
</dbReference>
<dbReference type="SMART" id="SM00342">
    <property type="entry name" value="HTH_ARAC"/>
    <property type="match status" value="1"/>
</dbReference>
<dbReference type="Pfam" id="PF12833">
    <property type="entry name" value="HTH_18"/>
    <property type="match status" value="1"/>
</dbReference>
<evidence type="ECO:0000259" key="4">
    <source>
        <dbReference type="PROSITE" id="PS01124"/>
    </source>
</evidence>
<dbReference type="InterPro" id="IPR018062">
    <property type="entry name" value="HTH_AraC-typ_CS"/>
</dbReference>
<sequence>MDVLSDAITAMRTGRPHANRHRLRAPWGMRFAGGHGCAFHVVLQGSCWLLPPDGAPPHQLGAGDVVFLRDTGAHGLADAPASPLRDFDVRRPETPAGGDGALTVVLCGAYLLDRSRAHPLLSEVPPVAHLPARIGRHADLRAAVDLLGAEVGRPRPGAGAIVPALLDTLLLYILRAWFEERAEDPAATGWTAALADPAIAAALTAIHDAPDRPWTVAELGARAGLSRAAFAGRFTALVGQPPLTYLTWWRMTIAARLLREANAPLLTVARQVGYSSDIAFAAAFKRRYGTTPGRYRAAPA</sequence>
<keyword evidence="3" id="KW-0804">Transcription</keyword>
<comment type="caution">
    <text evidence="5">The sequence shown here is derived from an EMBL/GenBank/DDBJ whole genome shotgun (WGS) entry which is preliminary data.</text>
</comment>
<dbReference type="RefSeq" id="WP_208273734.1">
    <property type="nucleotide sequence ID" value="NZ_BAAAGM010000073.1"/>
</dbReference>
<dbReference type="PROSITE" id="PS01124">
    <property type="entry name" value="HTH_ARAC_FAMILY_2"/>
    <property type="match status" value="1"/>
</dbReference>
<dbReference type="InterPro" id="IPR050204">
    <property type="entry name" value="AraC_XylS_family_regulators"/>
</dbReference>
<keyword evidence="1" id="KW-0805">Transcription regulation</keyword>